<feature type="domain" description="Transcription factor tau subunit sfc3/Tfc3 C-terminal" evidence="9">
    <location>
        <begin position="1994"/>
        <end position="2356"/>
    </location>
</feature>
<dbReference type="GeneID" id="43591111"/>
<feature type="region of interest" description="Disordered" evidence="7">
    <location>
        <begin position="885"/>
        <end position="987"/>
    </location>
</feature>
<feature type="compositionally biased region" description="Basic and acidic residues" evidence="7">
    <location>
        <begin position="1301"/>
        <end position="1315"/>
    </location>
</feature>
<keyword evidence="3" id="KW-0238">DNA-binding</keyword>
<keyword evidence="6" id="KW-0175">Coiled coil</keyword>
<feature type="region of interest" description="Disordered" evidence="7">
    <location>
        <begin position="1487"/>
        <end position="1532"/>
    </location>
</feature>
<feature type="compositionally biased region" description="Basic residues" evidence="7">
    <location>
        <begin position="798"/>
        <end position="810"/>
    </location>
</feature>
<keyword evidence="11" id="KW-1185">Reference proteome</keyword>
<feature type="compositionally biased region" description="Polar residues" evidence="7">
    <location>
        <begin position="1091"/>
        <end position="1113"/>
    </location>
</feature>
<reference evidence="10" key="1">
    <citation type="submission" date="2017-08" db="EMBL/GenBank/DDBJ databases">
        <authorList>
            <person name="Cuomo C."/>
            <person name="Billmyre B."/>
            <person name="Heitman J."/>
        </authorList>
    </citation>
    <scope>NUCLEOTIDE SEQUENCE</scope>
    <source>
        <strain evidence="10">CBS 12478</strain>
    </source>
</reference>
<dbReference type="RefSeq" id="XP_031858726.1">
    <property type="nucleotide sequence ID" value="XM_032006945.1"/>
</dbReference>
<feature type="region of interest" description="Disordered" evidence="7">
    <location>
        <begin position="127"/>
        <end position="155"/>
    </location>
</feature>
<evidence type="ECO:0000313" key="11">
    <source>
        <dbReference type="Proteomes" id="UP000322225"/>
    </source>
</evidence>
<dbReference type="GO" id="GO:0006384">
    <property type="term" value="P:transcription initiation at RNA polymerase III promoter"/>
    <property type="evidence" value="ECO:0007669"/>
    <property type="project" value="InterPro"/>
</dbReference>
<feature type="region of interest" description="Disordered" evidence="7">
    <location>
        <begin position="1081"/>
        <end position="1195"/>
    </location>
</feature>
<dbReference type="GO" id="GO:0042791">
    <property type="term" value="P:5S class rRNA transcription by RNA polymerase III"/>
    <property type="evidence" value="ECO:0007669"/>
    <property type="project" value="TreeGrafter"/>
</dbReference>
<feature type="compositionally biased region" description="Polar residues" evidence="7">
    <location>
        <begin position="784"/>
        <end position="796"/>
    </location>
</feature>
<evidence type="ECO:0000256" key="1">
    <source>
        <dbReference type="ARBA" id="ARBA00004123"/>
    </source>
</evidence>
<feature type="domain" description="B-block binding subunit of TFIIIC" evidence="8">
    <location>
        <begin position="226"/>
        <end position="293"/>
    </location>
</feature>
<feature type="compositionally biased region" description="Polar residues" evidence="7">
    <location>
        <begin position="1336"/>
        <end position="1358"/>
    </location>
</feature>
<feature type="coiled-coil region" evidence="6">
    <location>
        <begin position="1844"/>
        <end position="1897"/>
    </location>
</feature>
<dbReference type="Proteomes" id="UP000322225">
    <property type="component" value="Chromosome 4"/>
</dbReference>
<dbReference type="Pfam" id="PF04182">
    <property type="entry name" value="B-block_TFIIIC"/>
    <property type="match status" value="1"/>
</dbReference>
<dbReference type="Pfam" id="PF20222">
    <property type="entry name" value="DUF6581"/>
    <property type="match status" value="1"/>
</dbReference>
<feature type="compositionally biased region" description="Low complexity" evidence="7">
    <location>
        <begin position="1265"/>
        <end position="1291"/>
    </location>
</feature>
<feature type="compositionally biased region" description="Basic residues" evidence="7">
    <location>
        <begin position="1975"/>
        <end position="1984"/>
    </location>
</feature>
<evidence type="ECO:0000259" key="8">
    <source>
        <dbReference type="Pfam" id="PF04182"/>
    </source>
</evidence>
<accession>A0A5M6BSC2</accession>
<evidence type="ECO:0000256" key="7">
    <source>
        <dbReference type="SAM" id="MobiDB-lite"/>
    </source>
</evidence>
<dbReference type="InterPro" id="IPR046488">
    <property type="entry name" value="Sfc3/Tfc3_C"/>
</dbReference>
<evidence type="ECO:0000256" key="5">
    <source>
        <dbReference type="ARBA" id="ARBA00023242"/>
    </source>
</evidence>
<feature type="region of interest" description="Disordered" evidence="7">
    <location>
        <begin position="1265"/>
        <end position="1358"/>
    </location>
</feature>
<keyword evidence="2" id="KW-0597">Phosphoprotein</keyword>
<evidence type="ECO:0000256" key="6">
    <source>
        <dbReference type="SAM" id="Coils"/>
    </source>
</evidence>
<dbReference type="InterPro" id="IPR044210">
    <property type="entry name" value="Tfc3-like"/>
</dbReference>
<evidence type="ECO:0000313" key="10">
    <source>
        <dbReference type="EMBL" id="WWD18115.1"/>
    </source>
</evidence>
<name>A0A5M6BSC2_9TREE</name>
<feature type="compositionally biased region" description="Polar residues" evidence="7">
    <location>
        <begin position="1023"/>
        <end position="1038"/>
    </location>
</feature>
<keyword evidence="4" id="KW-0804">Transcription</keyword>
<feature type="region of interest" description="Disordered" evidence="7">
    <location>
        <begin position="736"/>
        <end position="856"/>
    </location>
</feature>
<sequence>MRIHELLENCVEYIAYDGIVGTDPTRLIQHLVKLDPSLDHDYFTHIWTLLCAHPQIQIVVASTPILIPGGTTELGTAPLPADWEPPQHAMANIDLSSLYREGVKGRQLAYMLAGKEFKTGKQLLDDRRQAAKKKKPKTTKVEVGEEDDGDLEGVKAENGHGGYLRVLAQDDGMEEGEGEELGTVPTTDFRGLSAKWGARLRIRCKEDEIYYRLTGSHQKINKITAVVFHILQLTAMSREKGITAIDLGPLVGSSQGSMHYFMKVLVGMGLCAKVPCVLHGSITNLLVYHRFLDQNPNYLALTGKPLPPDAVLPQELEASGQRETQGVDDAEAADEEDLGDEPADPNVDDPRSMDGWGFNFGPLSETELMAGHIVKHRLLSMLDHPMLKNHLLATRNLLTPLGWSGPTSTRHRRAVMRQIDALVFDGVVERVAVGERETSCIRMVKYNPDRSLSSAPLATTLNDVEIEVVEAGHDLEVIAAQPPYAPPGGIPITLSLEYFVLELVAKAGANGITINEIWYNVSYMQKRGIDFAVIRADNAPIPSHLWSLGMSSTMETIGKERRLRLFTTEAYQNLMLASGQELEGYAALEQPENADQWSDISYKDFYSTVDHYYQYVEEGDFAMPTAGGQSAKIKGKKIAKIRKIKKILASNNNNDKQNDDDVELINVTATGRPFKYSTENQIRGRPRKYVHVVEEDGKVNRRIIGTVYSRPDLPPILIYMKHRDLLVEPPLGYAGIGPPPPPSEEAINDGKPPEWYFKFPTQHAAAHSGTTGRGKKKVKKESQRGSGSDDNANTPRPSKAKQQGKRKAKKGSGEEAAITQPEVRKSKRQRKEVKYKDAGDMEVDEQDVVAPEQNVNEGDAAITEVAPVGGGPSTVIPFGAASVEPSAAPAAPLSATGNNQSPITAQKTGADVSAVEISGQEPSSAVAEPLPADISVTDPPPISKGRGRAKQEPKIKVKQEAGPMPKRGRGRKSAAAEPQTAAPAETRVAVSTFSAAVPSTAVPAPKVSTEAEDQSLPVVAPAVSSNSRTPALNQSSHPTAVGADQSISFNQIPLSEVPMETSIGSILVELADSGLLDRSHEAGANDINRKATASTPSQSGQPAVQSSAVSTTDRAVDVSPNTAKAAETSVASKRTRKRKASPGPELPVPPHKPTTRKRAKGAIAKESAVVEGGSATETTQRKSAPRASIFDMSSQNLMEETPFELPSDIVGAIGRNRLSVTVDESPHQGLAAVATAAANEPFLHADGSKEQTGSALDWTPARAPTAIASSSTAPPTPASALPQSTTASMAPPATPSSPPETPRRFDSAEIFDRSEIPTSAESSRHRSVAGTPLREVQSTPRPLSRQTSKLARQEQITASGSRTRIDLGTIRRANELYQSLVDAGGILMNTKLQSEHRDWAHKHAGTDHPHAPTVAYGMDRSHVKKVISSLLKDGRVKETIVTTPTQTGRWVKTIVIYTSDLSDERRQDYIRHMSASMNQIITPLKKEHRRPTASLPNTPFTEIRGPTPRTASKMVTYRPRSGSQTESHRPYSETRAALVKEINVVSQLYGWKAGRCIRAQVLHRAIIKAFSEVSTSIISTSPRIFALPLLFEDITVGDWFACVLTLQFNEELEEWMHDPAHRALKVKQVPKHFKPPGGFSGHGTKTKLATLLQILIALKIISPVTPTDAANADLFADQSPMGQGGGFKMAEAGMWSTYYLVHDYAPVYHIALDSPPLLGLVPTKDQTDLDNLWQSIKEASLEGQVDISGKVTHHITPGLPTTARFTETADIGVEYMKMLQHRTRWRDEIHLLQVQKEALNAGIDWKNGQRLITTRQQVEDLAYEYALPPAYVESELDRRVALAREKSARRAERLRETAIRARERQERIQVSLREKLAERQQANRREWEARVQSAAERKGVPYVMEMLEFVSRQTVMSTSSTKQMAISNAMLDHWAGIWDLCRGMSDAEREKMLEDRKKQNQERQRSLAPKLKWTRTKAEKKKAPKGTLAQRRIRSKHKWTAEDDDLFLDAEAVIRARSRSNGYKGRVAMSQYYPEVSTQTFLARLKKIVLQPGKQAYLDRLEQAWFDVWTDYRGTAELPDENVDSSTEFDLKSHVQFLRSKVDKKSLKLLAASTDFEEIAQAPDLPLEVSNLVAEQAWSYVKVEEHTFDNIADSLSAEEIRVTQLAHLPLYNEQPSVREISPSEQSRQRGVLEATLKMIVGTPSKIYDPVEGDRLLKTWGSQAYDVAINDLVEKGVFKKQYTSGSTAGRFYDFTQQWHQLSDGALPNDLAWDASGLYHKIANDENGVEWPLVGKPGELAALMNMVSNHEVDFEFKVEDFPTISFEADHYNTRKLNDDVYEFDFRVKRLEGTSSRHNDTARPDPNAAKSLISWDVDIKPTSEVQQNITQIIAVVTAAGAEGITKPDLIQMLRSSAASVNLALAYLASRQPERESQVFWAGYDTARLVSRDHWESWAIKTRLRDGVNGEGEANPGIEEVTSPRRWVDLYGQFMEGEWNRAANAVITHVVTRPGLTERLLREKMESVLDRMEMNEILHHLVAKRVLKRRTIGPDLSGDVLPPVEAMDVAEEEAVGWWCDIEGMWR</sequence>
<dbReference type="InterPro" id="IPR007309">
    <property type="entry name" value="TFIIIC_Bblock-bd"/>
</dbReference>
<feature type="compositionally biased region" description="Low complexity" evidence="7">
    <location>
        <begin position="885"/>
        <end position="895"/>
    </location>
</feature>
<feature type="region of interest" description="Disordered" evidence="7">
    <location>
        <begin position="1975"/>
        <end position="1994"/>
    </location>
</feature>
<feature type="compositionally biased region" description="Acidic residues" evidence="7">
    <location>
        <begin position="326"/>
        <end position="347"/>
    </location>
</feature>
<feature type="compositionally biased region" description="Basic and acidic residues" evidence="7">
    <location>
        <begin position="949"/>
        <end position="959"/>
    </location>
</feature>
<evidence type="ECO:0000256" key="3">
    <source>
        <dbReference type="ARBA" id="ARBA00023125"/>
    </source>
</evidence>
<dbReference type="GO" id="GO:0005634">
    <property type="term" value="C:nucleus"/>
    <property type="evidence" value="ECO:0007669"/>
    <property type="project" value="UniProtKB-SubCell"/>
</dbReference>
<feature type="compositionally biased region" description="Low complexity" evidence="7">
    <location>
        <begin position="975"/>
        <end position="986"/>
    </location>
</feature>
<reference evidence="10" key="2">
    <citation type="submission" date="2024-01" db="EMBL/GenBank/DDBJ databases">
        <title>Comparative genomics of Cryptococcus and Kwoniella reveals pathogenesis evolution and contrasting modes of karyotype evolution via chromosome fusion or intercentromeric recombination.</title>
        <authorList>
            <person name="Coelho M.A."/>
            <person name="David-Palma M."/>
            <person name="Shea T."/>
            <person name="Bowers K."/>
            <person name="McGinley-Smith S."/>
            <person name="Mohammad A.W."/>
            <person name="Gnirke A."/>
            <person name="Yurkov A.M."/>
            <person name="Nowrousian M."/>
            <person name="Sun S."/>
            <person name="Cuomo C.A."/>
            <person name="Heitman J."/>
        </authorList>
    </citation>
    <scope>NUCLEOTIDE SEQUENCE</scope>
    <source>
        <strain evidence="10">CBS 12478</strain>
    </source>
</reference>
<dbReference type="OrthoDB" id="68020at2759"/>
<dbReference type="GO" id="GO:0003677">
    <property type="term" value="F:DNA binding"/>
    <property type="evidence" value="ECO:0007669"/>
    <property type="project" value="UniProtKB-KW"/>
</dbReference>
<keyword evidence="5" id="KW-0539">Nucleus</keyword>
<dbReference type="KEGG" id="ksn:43591111"/>
<gene>
    <name evidence="10" type="ORF">CI109_102564</name>
</gene>
<dbReference type="GO" id="GO:0000127">
    <property type="term" value="C:transcription factor TFIIIC complex"/>
    <property type="evidence" value="ECO:0007669"/>
    <property type="project" value="InterPro"/>
</dbReference>
<protein>
    <submittedName>
        <fullName evidence="10">Uncharacterized protein</fullName>
    </submittedName>
</protein>
<organism evidence="10 11">
    <name type="scientific">Kwoniella shandongensis</name>
    <dbReference type="NCBI Taxonomy" id="1734106"/>
    <lineage>
        <taxon>Eukaryota</taxon>
        <taxon>Fungi</taxon>
        <taxon>Dikarya</taxon>
        <taxon>Basidiomycota</taxon>
        <taxon>Agaricomycotina</taxon>
        <taxon>Tremellomycetes</taxon>
        <taxon>Tremellales</taxon>
        <taxon>Cryptococcaceae</taxon>
        <taxon>Kwoniella</taxon>
    </lineage>
</organism>
<evidence type="ECO:0000256" key="2">
    <source>
        <dbReference type="ARBA" id="ARBA00022553"/>
    </source>
</evidence>
<comment type="subcellular location">
    <subcellularLocation>
        <location evidence="1">Nucleus</location>
    </subcellularLocation>
</comment>
<evidence type="ECO:0000256" key="4">
    <source>
        <dbReference type="ARBA" id="ARBA00023163"/>
    </source>
</evidence>
<proteinExistence type="predicted"/>
<feature type="compositionally biased region" description="Polar residues" evidence="7">
    <location>
        <begin position="896"/>
        <end position="907"/>
    </location>
</feature>
<feature type="region of interest" description="Disordered" evidence="7">
    <location>
        <begin position="1020"/>
        <end position="1044"/>
    </location>
</feature>
<feature type="region of interest" description="Disordered" evidence="7">
    <location>
        <begin position="319"/>
        <end position="352"/>
    </location>
</feature>
<evidence type="ECO:0000259" key="9">
    <source>
        <dbReference type="Pfam" id="PF20222"/>
    </source>
</evidence>
<dbReference type="EMBL" id="CP144054">
    <property type="protein sequence ID" value="WWD18115.1"/>
    <property type="molecule type" value="Genomic_DNA"/>
</dbReference>
<dbReference type="PANTHER" id="PTHR15180">
    <property type="entry name" value="GENERAL TRANSCRIPTION FACTOR 3C POLYPEPTIDE 1"/>
    <property type="match status" value="1"/>
</dbReference>
<dbReference type="PANTHER" id="PTHR15180:SF1">
    <property type="entry name" value="GENERAL TRANSCRIPTION FACTOR 3C POLYPEPTIDE 1"/>
    <property type="match status" value="1"/>
</dbReference>